<dbReference type="Proteomes" id="UP000187209">
    <property type="component" value="Unassembled WGS sequence"/>
</dbReference>
<accession>A0A1R2C517</accession>
<proteinExistence type="predicted"/>
<feature type="region of interest" description="Disordered" evidence="1">
    <location>
        <begin position="95"/>
        <end position="115"/>
    </location>
</feature>
<protein>
    <submittedName>
        <fullName evidence="2">Uncharacterized protein</fullName>
    </submittedName>
</protein>
<keyword evidence="3" id="KW-1185">Reference proteome</keyword>
<comment type="caution">
    <text evidence="2">The sequence shown here is derived from an EMBL/GenBank/DDBJ whole genome shotgun (WGS) entry which is preliminary data.</text>
</comment>
<name>A0A1R2C517_9CILI</name>
<evidence type="ECO:0000313" key="3">
    <source>
        <dbReference type="Proteomes" id="UP000187209"/>
    </source>
</evidence>
<evidence type="ECO:0000313" key="2">
    <source>
        <dbReference type="EMBL" id="OMJ84069.1"/>
    </source>
</evidence>
<dbReference type="EMBL" id="MPUH01000281">
    <property type="protein sequence ID" value="OMJ84069.1"/>
    <property type="molecule type" value="Genomic_DNA"/>
</dbReference>
<feature type="compositionally biased region" description="Low complexity" evidence="1">
    <location>
        <begin position="105"/>
        <end position="115"/>
    </location>
</feature>
<evidence type="ECO:0000256" key="1">
    <source>
        <dbReference type="SAM" id="MobiDB-lite"/>
    </source>
</evidence>
<organism evidence="2 3">
    <name type="scientific">Stentor coeruleus</name>
    <dbReference type="NCBI Taxonomy" id="5963"/>
    <lineage>
        <taxon>Eukaryota</taxon>
        <taxon>Sar</taxon>
        <taxon>Alveolata</taxon>
        <taxon>Ciliophora</taxon>
        <taxon>Postciliodesmatophora</taxon>
        <taxon>Heterotrichea</taxon>
        <taxon>Heterotrichida</taxon>
        <taxon>Stentoridae</taxon>
        <taxon>Stentor</taxon>
    </lineage>
</organism>
<dbReference type="AlphaFoldDB" id="A0A1R2C517"/>
<reference evidence="2 3" key="1">
    <citation type="submission" date="2016-11" db="EMBL/GenBank/DDBJ databases">
        <title>The macronuclear genome of Stentor coeruleus: a giant cell with tiny introns.</title>
        <authorList>
            <person name="Slabodnick M."/>
            <person name="Ruby J.G."/>
            <person name="Reiff S.B."/>
            <person name="Swart E.C."/>
            <person name="Gosai S."/>
            <person name="Prabakaran S."/>
            <person name="Witkowska E."/>
            <person name="Larue G.E."/>
            <person name="Fisher S."/>
            <person name="Freeman R.M."/>
            <person name="Gunawardena J."/>
            <person name="Chu W."/>
            <person name="Stover N.A."/>
            <person name="Gregory B.D."/>
            <person name="Nowacki M."/>
            <person name="Derisi J."/>
            <person name="Roy S.W."/>
            <person name="Marshall W.F."/>
            <person name="Sood P."/>
        </authorList>
    </citation>
    <scope>NUCLEOTIDE SEQUENCE [LARGE SCALE GENOMIC DNA]</scope>
    <source>
        <strain evidence="2">WM001</strain>
    </source>
</reference>
<sequence length="224" mass="27071">MDFPITQRGRKLHKFTKILREFFQNRAKKSKKDNFKLCIMRKFIKYLGLMVKGRYPKIYGLVFDLRDENQCHNWQLLTQIYRLYPKTIESAINTSNSPCPESKTKNQNNQNKQNKQKTYNKEFIRSFFEDIILRNAFRIFLDLIFNPDNCKGLCCEFEFSCCERQEKSHTDECREKWMNLKNYYSYEFFNEIEVKLSSAEMGESRNLMNCFEEGEDNFDLLVNF</sequence>
<gene>
    <name evidence="2" type="ORF">SteCoe_14880</name>
</gene>